<dbReference type="InterPro" id="IPR045254">
    <property type="entry name" value="Nit1/2_C-N_Hydrolase"/>
</dbReference>
<evidence type="ECO:0000259" key="2">
    <source>
        <dbReference type="PROSITE" id="PS50263"/>
    </source>
</evidence>
<proteinExistence type="predicted"/>
<dbReference type="Proteomes" id="UP001428341">
    <property type="component" value="Unassembled WGS sequence"/>
</dbReference>
<dbReference type="EMBL" id="JBCGBO010000007">
    <property type="protein sequence ID" value="KAK9186986.1"/>
    <property type="molecule type" value="Genomic_DNA"/>
</dbReference>
<dbReference type="Gene3D" id="3.60.110.10">
    <property type="entry name" value="Carbon-nitrogen hydrolase"/>
    <property type="match status" value="2"/>
</dbReference>
<protein>
    <recommendedName>
        <fullName evidence="2">CN hydrolase domain-containing protein</fullName>
    </recommendedName>
</protein>
<evidence type="ECO:0000313" key="4">
    <source>
        <dbReference type="Proteomes" id="UP001428341"/>
    </source>
</evidence>
<dbReference type="PANTHER" id="PTHR23088:SF27">
    <property type="entry name" value="DEAMINATED GLUTATHIONE AMIDASE"/>
    <property type="match status" value="1"/>
</dbReference>
<dbReference type="PANTHER" id="PTHR23088">
    <property type="entry name" value="NITRILASE-RELATED"/>
    <property type="match status" value="1"/>
</dbReference>
<evidence type="ECO:0000256" key="1">
    <source>
        <dbReference type="ARBA" id="ARBA00022801"/>
    </source>
</evidence>
<dbReference type="InterPro" id="IPR036526">
    <property type="entry name" value="C-N_Hydrolase_sf"/>
</dbReference>
<dbReference type="Pfam" id="PF00795">
    <property type="entry name" value="CN_hydrolase"/>
    <property type="match status" value="2"/>
</dbReference>
<sequence length="601" mass="66003">MAGAHSVRVAVAQMTSINDLAANFATCSRLVKEAASAGAKLLCFPENFSYVGDKDADNIKIAEPLDGPIMQGYCSLARESSMWLSLGGFQEKGSDDAHLCNTHVLLDDAGNIRSTYRKIHLFDVDIPGARSYKESSFTKAGKDIVEIDSPVGRLDPTVCYDLRFPELYQQLRFQHEAQVLLVPSAFSKVTSQVHWEILLRARAIETQCYVIAAAQAGKHNDKTESYGDLLIIDPWGTVVGRLPAKRHVISFPRRTPLGKIRSSSTPQQHHKHILAKRCSSTSSNSVSVKSRAGELDSVIMAGASSVRVAVAQMTSINDLAANFATCSRLVKLYLVYGLFNLFLEFVYPKEAASAGAKLLCLPENFSYVGDKDGDSLKVAETLDGPIMQGYCSLARESSMWLSLGGFQEKGSDDAHLCNTHVLVDDAGNIRSTYRKMHLFDVDIPGGRSYKESSFTEAGKDIVAVDSPVGRLGPTVCYDLRFPELYQQLRFQHEAQVLLVPSAFTKVTGQAHWEILLRARAIETQCYVIAAAQAGKHNDKRESYGDSLIIDPWGTVIGRLPDRLSTGIAVADIDFSLIDSVRAKMPIAKHRKSIDFWKSASL</sequence>
<feature type="domain" description="CN hydrolase" evidence="2">
    <location>
        <begin position="7"/>
        <end position="257"/>
    </location>
</feature>
<gene>
    <name evidence="3" type="ORF">WN944_018375</name>
</gene>
<keyword evidence="4" id="KW-1185">Reference proteome</keyword>
<name>A0AAP0LUN1_9ROSI</name>
<feature type="domain" description="CN hydrolase" evidence="2">
    <location>
        <begin position="306"/>
        <end position="574"/>
    </location>
</feature>
<comment type="caution">
    <text evidence="3">The sequence shown here is derived from an EMBL/GenBank/DDBJ whole genome shotgun (WGS) entry which is preliminary data.</text>
</comment>
<accession>A0AAP0LUN1</accession>
<organism evidence="3 4">
    <name type="scientific">Citrus x changshan-huyou</name>
    <dbReference type="NCBI Taxonomy" id="2935761"/>
    <lineage>
        <taxon>Eukaryota</taxon>
        <taxon>Viridiplantae</taxon>
        <taxon>Streptophyta</taxon>
        <taxon>Embryophyta</taxon>
        <taxon>Tracheophyta</taxon>
        <taxon>Spermatophyta</taxon>
        <taxon>Magnoliopsida</taxon>
        <taxon>eudicotyledons</taxon>
        <taxon>Gunneridae</taxon>
        <taxon>Pentapetalae</taxon>
        <taxon>rosids</taxon>
        <taxon>malvids</taxon>
        <taxon>Sapindales</taxon>
        <taxon>Rutaceae</taxon>
        <taxon>Aurantioideae</taxon>
        <taxon>Citrus</taxon>
    </lineage>
</organism>
<dbReference type="PROSITE" id="PS50263">
    <property type="entry name" value="CN_HYDROLASE"/>
    <property type="match status" value="2"/>
</dbReference>
<evidence type="ECO:0000313" key="3">
    <source>
        <dbReference type="EMBL" id="KAK9186986.1"/>
    </source>
</evidence>
<dbReference type="GO" id="GO:0016811">
    <property type="term" value="F:hydrolase activity, acting on carbon-nitrogen (but not peptide) bonds, in linear amides"/>
    <property type="evidence" value="ECO:0007669"/>
    <property type="project" value="InterPro"/>
</dbReference>
<dbReference type="CDD" id="cd07572">
    <property type="entry name" value="nit"/>
    <property type="match status" value="2"/>
</dbReference>
<dbReference type="SUPFAM" id="SSF56317">
    <property type="entry name" value="Carbon-nitrogen hydrolase"/>
    <property type="match status" value="2"/>
</dbReference>
<reference evidence="3 4" key="1">
    <citation type="submission" date="2024-05" db="EMBL/GenBank/DDBJ databases">
        <title>Haplotype-resolved chromosome-level genome assembly of Huyou (Citrus changshanensis).</title>
        <authorList>
            <person name="Miao C."/>
            <person name="Chen W."/>
            <person name="Wu Y."/>
            <person name="Wang L."/>
            <person name="Zhao S."/>
            <person name="Grierson D."/>
            <person name="Xu C."/>
            <person name="Chen K."/>
        </authorList>
    </citation>
    <scope>NUCLEOTIDE SEQUENCE [LARGE SCALE GENOMIC DNA]</scope>
    <source>
        <strain evidence="3">01-14</strain>
        <tissue evidence="3">Leaf</tissue>
    </source>
</reference>
<dbReference type="AlphaFoldDB" id="A0AAP0LUN1"/>
<keyword evidence="1" id="KW-0378">Hydrolase</keyword>
<dbReference type="InterPro" id="IPR003010">
    <property type="entry name" value="C-N_Hydrolase"/>
</dbReference>